<protein>
    <submittedName>
        <fullName evidence="1">Uncharacterized protein</fullName>
    </submittedName>
</protein>
<sequence length="83" mass="9507">MIWYNARQCDCNLHIMISVSVQGPIRYITSCTYPHNKKIRLLSSGLGYPPCKRCNICDSHSHFLLAGHGVRKAQKRDRQHLLG</sequence>
<dbReference type="AlphaFoldDB" id="A0A8T2K2N1"/>
<gene>
    <name evidence="1" type="ORF">GDO86_015831</name>
</gene>
<organism evidence="1 2">
    <name type="scientific">Hymenochirus boettgeri</name>
    <name type="common">Congo dwarf clawed frog</name>
    <dbReference type="NCBI Taxonomy" id="247094"/>
    <lineage>
        <taxon>Eukaryota</taxon>
        <taxon>Metazoa</taxon>
        <taxon>Chordata</taxon>
        <taxon>Craniata</taxon>
        <taxon>Vertebrata</taxon>
        <taxon>Euteleostomi</taxon>
        <taxon>Amphibia</taxon>
        <taxon>Batrachia</taxon>
        <taxon>Anura</taxon>
        <taxon>Pipoidea</taxon>
        <taxon>Pipidae</taxon>
        <taxon>Pipinae</taxon>
        <taxon>Hymenochirus</taxon>
    </lineage>
</organism>
<reference evidence="1" key="1">
    <citation type="thesis" date="2020" institute="ProQuest LLC" country="789 East Eisenhower Parkway, Ann Arbor, MI, USA">
        <title>Comparative Genomics and Chromosome Evolution.</title>
        <authorList>
            <person name="Mudd A.B."/>
        </authorList>
    </citation>
    <scope>NUCLEOTIDE SEQUENCE</scope>
    <source>
        <strain evidence="1">Female2</strain>
        <tissue evidence="1">Blood</tissue>
    </source>
</reference>
<proteinExistence type="predicted"/>
<keyword evidence="2" id="KW-1185">Reference proteome</keyword>
<accession>A0A8T2K2N1</accession>
<name>A0A8T2K2N1_9PIPI</name>
<dbReference type="Proteomes" id="UP000812440">
    <property type="component" value="Chromosome 8_10"/>
</dbReference>
<comment type="caution">
    <text evidence="1">The sequence shown here is derived from an EMBL/GenBank/DDBJ whole genome shotgun (WGS) entry which is preliminary data.</text>
</comment>
<dbReference type="EMBL" id="JAACNH010000003">
    <property type="protein sequence ID" value="KAG8448901.1"/>
    <property type="molecule type" value="Genomic_DNA"/>
</dbReference>
<evidence type="ECO:0000313" key="1">
    <source>
        <dbReference type="EMBL" id="KAG8448901.1"/>
    </source>
</evidence>
<evidence type="ECO:0000313" key="2">
    <source>
        <dbReference type="Proteomes" id="UP000812440"/>
    </source>
</evidence>